<dbReference type="PANTHER" id="PTHR10071">
    <property type="entry name" value="TRANSCRIPTION FACTOR GATA FAMILY MEMBER"/>
    <property type="match status" value="1"/>
</dbReference>
<feature type="compositionally biased region" description="Pro residues" evidence="10">
    <location>
        <begin position="1"/>
        <end position="11"/>
    </location>
</feature>
<feature type="compositionally biased region" description="Low complexity" evidence="10">
    <location>
        <begin position="95"/>
        <end position="112"/>
    </location>
</feature>
<dbReference type="Pfam" id="PF00320">
    <property type="entry name" value="GATA"/>
    <property type="match status" value="2"/>
</dbReference>
<comment type="caution">
    <text evidence="12">The sequence shown here is derived from an EMBL/GenBank/DDBJ whole genome shotgun (WGS) entry which is preliminary data.</text>
</comment>
<evidence type="ECO:0000256" key="8">
    <source>
        <dbReference type="PROSITE-ProRule" id="PRU00094"/>
    </source>
</evidence>
<sequence length="631" mass="69169">MRGPLLAPPPRLALADHPDSPASSSARLLLAAADFVHSSSKLPARIWGDSSDESESRAPRSPLATVGNRQSQSSSPPATDPPQQHQHQHQHQHQYQHQQSQPQPQPQPQQQQLPRKTPPSMEREVGQVCSNCGTTRTPLWRRAPDGTTICNACGLYLKARNTSRPTSLKRQTQHATASEADIARALVADNSMPGTCPGDGHCNGTGGSRACSGCPAYNNRVAKSVQLGSGSRLPSLQPQSQAQSPQQQQQSLPQQQQQQQQHQHQHQQSLHSPRSPTLFNEQDRSRTPSTEFMPVNGEAAGGVVACQNCSTTITPLWRRDETGNTICNACGLYYKLHGVHRPVAMKKSVIKRRKRIAPPVTPNMLPPLRPAQVTTESPDAKPDSDDEQHYEQQQHQQQQQHQHQHQHQQQQQQQQHQQVQHQRSEYQLPQIRLAEHGQAHPEPIWSSINIRPLGVPTWSSAAGSASNGPPPPPPSIDFTGAFRSTSPSSGAIPITLPSMSDRSKVPPPASQATLDAPVEPEESTRLPPIQYVDQQHSPAPERPMSPASVASRKRKSSEEANDALSRVNSISSILNPSSAAVASTDDSPEQTRAALRVKKQKLVEEVERLRKALSESETLLAVYDKELSELP</sequence>
<dbReference type="PRINTS" id="PR00619">
    <property type="entry name" value="GATAZNFINGER"/>
</dbReference>
<evidence type="ECO:0000256" key="3">
    <source>
        <dbReference type="ARBA" id="ARBA00022771"/>
    </source>
</evidence>
<keyword evidence="6" id="KW-0804">Transcription</keyword>
<organism evidence="12 13">
    <name type="scientific">Myxozyma melibiosi</name>
    <dbReference type="NCBI Taxonomy" id="54550"/>
    <lineage>
        <taxon>Eukaryota</taxon>
        <taxon>Fungi</taxon>
        <taxon>Dikarya</taxon>
        <taxon>Ascomycota</taxon>
        <taxon>Saccharomycotina</taxon>
        <taxon>Lipomycetes</taxon>
        <taxon>Lipomycetales</taxon>
        <taxon>Lipomycetaceae</taxon>
        <taxon>Myxozyma</taxon>
    </lineage>
</organism>
<dbReference type="SMART" id="SM00401">
    <property type="entry name" value="ZnF_GATA"/>
    <property type="match status" value="2"/>
</dbReference>
<dbReference type="InterPro" id="IPR013088">
    <property type="entry name" value="Znf_NHR/GATA"/>
</dbReference>
<feature type="compositionally biased region" description="Polar residues" evidence="10">
    <location>
        <begin position="67"/>
        <end position="77"/>
    </location>
</feature>
<comment type="subcellular location">
    <subcellularLocation>
        <location evidence="1">Nucleus</location>
    </subcellularLocation>
</comment>
<evidence type="ECO:0000313" key="13">
    <source>
        <dbReference type="Proteomes" id="UP001498771"/>
    </source>
</evidence>
<feature type="compositionally biased region" description="Low complexity" evidence="10">
    <location>
        <begin position="233"/>
        <end position="272"/>
    </location>
</feature>
<keyword evidence="3 8" id="KW-0863">Zinc-finger</keyword>
<feature type="region of interest" description="Disordered" evidence="10">
    <location>
        <begin position="354"/>
        <end position="424"/>
    </location>
</feature>
<dbReference type="SUPFAM" id="SSF57716">
    <property type="entry name" value="Glucocorticoid receptor-like (DNA-binding domain)"/>
    <property type="match status" value="2"/>
</dbReference>
<dbReference type="InterPro" id="IPR039355">
    <property type="entry name" value="Transcription_factor_GATA"/>
</dbReference>
<feature type="compositionally biased region" description="Basic and acidic residues" evidence="10">
    <location>
        <begin position="378"/>
        <end position="392"/>
    </location>
</feature>
<feature type="region of interest" description="Disordered" evidence="10">
    <location>
        <begin position="229"/>
        <end position="296"/>
    </location>
</feature>
<keyword evidence="5" id="KW-0805">Transcription regulation</keyword>
<keyword evidence="7" id="KW-0539">Nucleus</keyword>
<evidence type="ECO:0000256" key="5">
    <source>
        <dbReference type="ARBA" id="ARBA00023015"/>
    </source>
</evidence>
<evidence type="ECO:0000256" key="7">
    <source>
        <dbReference type="ARBA" id="ARBA00023242"/>
    </source>
</evidence>
<keyword evidence="2" id="KW-0479">Metal-binding</keyword>
<proteinExistence type="predicted"/>
<feature type="coiled-coil region" evidence="9">
    <location>
        <begin position="592"/>
        <end position="626"/>
    </location>
</feature>
<evidence type="ECO:0000256" key="6">
    <source>
        <dbReference type="ARBA" id="ARBA00023163"/>
    </source>
</evidence>
<feature type="domain" description="GATA-type" evidence="11">
    <location>
        <begin position="123"/>
        <end position="179"/>
    </location>
</feature>
<evidence type="ECO:0000256" key="2">
    <source>
        <dbReference type="ARBA" id="ARBA00022723"/>
    </source>
</evidence>
<feature type="region of interest" description="Disordered" evidence="10">
    <location>
        <begin position="1"/>
        <end position="24"/>
    </location>
</feature>
<evidence type="ECO:0000256" key="1">
    <source>
        <dbReference type="ARBA" id="ARBA00004123"/>
    </source>
</evidence>
<dbReference type="InterPro" id="IPR000679">
    <property type="entry name" value="Znf_GATA"/>
</dbReference>
<dbReference type="PROSITE" id="PS00344">
    <property type="entry name" value="GATA_ZN_FINGER_1"/>
    <property type="match status" value="2"/>
</dbReference>
<accession>A0ABR1F433</accession>
<dbReference type="GeneID" id="90039672"/>
<feature type="compositionally biased region" description="Low complexity" evidence="10">
    <location>
        <begin position="393"/>
        <end position="421"/>
    </location>
</feature>
<evidence type="ECO:0000256" key="9">
    <source>
        <dbReference type="SAM" id="Coils"/>
    </source>
</evidence>
<gene>
    <name evidence="12" type="ORF">BZA70DRAFT_289935</name>
</gene>
<evidence type="ECO:0000256" key="10">
    <source>
        <dbReference type="SAM" id="MobiDB-lite"/>
    </source>
</evidence>
<dbReference type="RefSeq" id="XP_064767640.1">
    <property type="nucleotide sequence ID" value="XM_064914160.1"/>
</dbReference>
<dbReference type="PANTHER" id="PTHR10071:SF335">
    <property type="entry name" value="IRON-SENSING TRANSCRIPTIONAL REPRESSOR-RELATED"/>
    <property type="match status" value="1"/>
</dbReference>
<evidence type="ECO:0000259" key="11">
    <source>
        <dbReference type="PROSITE" id="PS50114"/>
    </source>
</evidence>
<keyword evidence="4" id="KW-0862">Zinc</keyword>
<feature type="region of interest" description="Disordered" evidence="10">
    <location>
        <begin position="459"/>
        <end position="566"/>
    </location>
</feature>
<feature type="compositionally biased region" description="Pro residues" evidence="10">
    <location>
        <begin position="359"/>
        <end position="369"/>
    </location>
</feature>
<dbReference type="PROSITE" id="PS50114">
    <property type="entry name" value="GATA_ZN_FINGER_2"/>
    <property type="match status" value="2"/>
</dbReference>
<protein>
    <recommendedName>
        <fullName evidence="11">GATA-type domain-containing protein</fullName>
    </recommendedName>
</protein>
<dbReference type="EMBL" id="JBBJBU010000007">
    <property type="protein sequence ID" value="KAK7204607.1"/>
    <property type="molecule type" value="Genomic_DNA"/>
</dbReference>
<dbReference type="CDD" id="cd00202">
    <property type="entry name" value="ZnF_GATA"/>
    <property type="match status" value="2"/>
</dbReference>
<evidence type="ECO:0000313" key="12">
    <source>
        <dbReference type="EMBL" id="KAK7204607.1"/>
    </source>
</evidence>
<name>A0ABR1F433_9ASCO</name>
<feature type="domain" description="GATA-type" evidence="11">
    <location>
        <begin position="306"/>
        <end position="353"/>
    </location>
</feature>
<dbReference type="Gene3D" id="3.30.50.10">
    <property type="entry name" value="Erythroid Transcription Factor GATA-1, subunit A"/>
    <property type="match status" value="2"/>
</dbReference>
<feature type="region of interest" description="Disordered" evidence="10">
    <location>
        <begin position="37"/>
        <end position="125"/>
    </location>
</feature>
<evidence type="ECO:0000256" key="4">
    <source>
        <dbReference type="ARBA" id="ARBA00022833"/>
    </source>
</evidence>
<dbReference type="Proteomes" id="UP001498771">
    <property type="component" value="Unassembled WGS sequence"/>
</dbReference>
<keyword evidence="13" id="KW-1185">Reference proteome</keyword>
<keyword evidence="9" id="KW-0175">Coiled coil</keyword>
<reference evidence="12 13" key="1">
    <citation type="submission" date="2024-03" db="EMBL/GenBank/DDBJ databases">
        <title>Genome-scale model development and genomic sequencing of the oleaginous clade Lipomyces.</title>
        <authorList>
            <consortium name="Lawrence Berkeley National Laboratory"/>
            <person name="Czajka J.J."/>
            <person name="Han Y."/>
            <person name="Kim J."/>
            <person name="Mondo S.J."/>
            <person name="Hofstad B.A."/>
            <person name="Robles A."/>
            <person name="Haridas S."/>
            <person name="Riley R."/>
            <person name="LaButti K."/>
            <person name="Pangilinan J."/>
            <person name="Andreopoulos W."/>
            <person name="Lipzen A."/>
            <person name="Yan J."/>
            <person name="Wang M."/>
            <person name="Ng V."/>
            <person name="Grigoriev I.V."/>
            <person name="Spatafora J.W."/>
            <person name="Magnuson J.K."/>
            <person name="Baker S.E."/>
            <person name="Pomraning K.R."/>
        </authorList>
    </citation>
    <scope>NUCLEOTIDE SEQUENCE [LARGE SCALE GENOMIC DNA]</scope>
    <source>
        <strain evidence="12 13">Phaff 52-87</strain>
    </source>
</reference>